<feature type="domain" description="Phospholipid/glycerol acyltransferase" evidence="4">
    <location>
        <begin position="48"/>
        <end position="158"/>
    </location>
</feature>
<evidence type="ECO:0000313" key="6">
    <source>
        <dbReference type="Proteomes" id="UP000004528"/>
    </source>
</evidence>
<dbReference type="HOGENOM" id="CLU_027938_4_3_9"/>
<dbReference type="PANTHER" id="PTHR10434">
    <property type="entry name" value="1-ACYL-SN-GLYCEROL-3-PHOSPHATE ACYLTRANSFERASE"/>
    <property type="match status" value="1"/>
</dbReference>
<feature type="transmembrane region" description="Helical" evidence="3">
    <location>
        <begin position="15"/>
        <end position="32"/>
    </location>
</feature>
<keyword evidence="3" id="KW-1133">Transmembrane helix</keyword>
<evidence type="ECO:0000313" key="5">
    <source>
        <dbReference type="EMBL" id="EER74049.1"/>
    </source>
</evidence>
<dbReference type="EC" id="2.3.1.51" evidence="5"/>
<dbReference type="GO" id="GO:0006654">
    <property type="term" value="P:phosphatidic acid biosynthetic process"/>
    <property type="evidence" value="ECO:0007669"/>
    <property type="project" value="TreeGrafter"/>
</dbReference>
<accession>C5RC93</accession>
<sequence>MWDNKALLLGRMNKMFYSFIRYVAAGIVWLINGRYKLLGTDKLPEGNYILVGPHRTWWEPVFFALAGWPHKFSFMAKKELFKNPILRWILVHANAFSVDRDHPGPSAIKTPVKNLKKTDLSLIMFPSGSRHSEEMKGGALMIAKLSGAPLVPIVYQGPVKFSGLFKRKNVTMAFGDPIYIDKRIKVNEENTAEFGDTLQAAFDKLDDEINPDWVYVDPNPKNKD</sequence>
<dbReference type="CDD" id="cd07989">
    <property type="entry name" value="LPLAT_AGPAT-like"/>
    <property type="match status" value="1"/>
</dbReference>
<evidence type="ECO:0000256" key="2">
    <source>
        <dbReference type="ARBA" id="ARBA00023315"/>
    </source>
</evidence>
<dbReference type="Proteomes" id="UP000004528">
    <property type="component" value="Unassembled WGS sequence"/>
</dbReference>
<dbReference type="EMBL" id="ACKU01000032">
    <property type="protein sequence ID" value="EER74049.1"/>
    <property type="molecule type" value="Genomic_DNA"/>
</dbReference>
<keyword evidence="3" id="KW-0812">Transmembrane</keyword>
<evidence type="ECO:0000256" key="3">
    <source>
        <dbReference type="SAM" id="Phobius"/>
    </source>
</evidence>
<dbReference type="PANTHER" id="PTHR10434:SF40">
    <property type="entry name" value="1-ACYL-SN-GLYCEROL-3-PHOSPHATE ACYLTRANSFERASE"/>
    <property type="match status" value="1"/>
</dbReference>
<gene>
    <name evidence="5" type="primary">plsC</name>
    <name evidence="5" type="ORF">HMPREF0877_1589</name>
</gene>
<keyword evidence="1 5" id="KW-0808">Transferase</keyword>
<dbReference type="GO" id="GO:0003841">
    <property type="term" value="F:1-acylglycerol-3-phosphate O-acyltransferase activity"/>
    <property type="evidence" value="ECO:0007669"/>
    <property type="project" value="UniProtKB-EC"/>
</dbReference>
<evidence type="ECO:0000259" key="4">
    <source>
        <dbReference type="SMART" id="SM00563"/>
    </source>
</evidence>
<keyword evidence="2 5" id="KW-0012">Acyltransferase</keyword>
<proteinExistence type="predicted"/>
<dbReference type="SUPFAM" id="SSF69593">
    <property type="entry name" value="Glycerol-3-phosphate (1)-acyltransferase"/>
    <property type="match status" value="1"/>
</dbReference>
<dbReference type="Pfam" id="PF01553">
    <property type="entry name" value="Acyltransferase"/>
    <property type="match status" value="1"/>
</dbReference>
<evidence type="ECO:0000256" key="1">
    <source>
        <dbReference type="ARBA" id="ARBA00022679"/>
    </source>
</evidence>
<comment type="caution">
    <text evidence="5">The sequence shown here is derived from an EMBL/GenBank/DDBJ whole genome shotgun (WGS) entry which is preliminary data.</text>
</comment>
<reference evidence="5 6" key="1">
    <citation type="submission" date="2009-04" db="EMBL/GenBank/DDBJ databases">
        <authorList>
            <person name="Qin X."/>
            <person name="Bachman B."/>
            <person name="Battles P."/>
            <person name="Bell A."/>
            <person name="Bess C."/>
            <person name="Bickham C."/>
            <person name="Chaboub L."/>
            <person name="Chen D."/>
            <person name="Coyle M."/>
            <person name="Deiros D.R."/>
            <person name="Dinh H."/>
            <person name="Forbes L."/>
            <person name="Fowler G."/>
            <person name="Francisco L."/>
            <person name="Fu Q."/>
            <person name="Gubbala S."/>
            <person name="Hale W."/>
            <person name="Han Y."/>
            <person name="Hemphill L."/>
            <person name="Highlander S.K."/>
            <person name="Hirani K."/>
            <person name="Hogues M."/>
            <person name="Jackson L."/>
            <person name="Jakkamsetti A."/>
            <person name="Javaid M."/>
            <person name="Jiang H."/>
            <person name="Korchina V."/>
            <person name="Kovar C."/>
            <person name="Lara F."/>
            <person name="Lee S."/>
            <person name="Mata R."/>
            <person name="Mathew T."/>
            <person name="Moen C."/>
            <person name="Morales K."/>
            <person name="Munidasa M."/>
            <person name="Nazareth L."/>
            <person name="Ngo R."/>
            <person name="Nguyen L."/>
            <person name="Okwuonu G."/>
            <person name="Ongeri F."/>
            <person name="Patil S."/>
            <person name="Petrosino J."/>
            <person name="Pham C."/>
            <person name="Pham P."/>
            <person name="Pu L.-L."/>
            <person name="Puazo M."/>
            <person name="Raj R."/>
            <person name="Reid J."/>
            <person name="Rouhana J."/>
            <person name="Saada N."/>
            <person name="Shang Y."/>
            <person name="Simmons D."/>
            <person name="Thornton R."/>
            <person name="Warren J."/>
            <person name="Weissenberger G."/>
            <person name="Zhang J."/>
            <person name="Zhang L."/>
            <person name="Zhou C."/>
            <person name="Zhu D."/>
            <person name="Muzny D."/>
            <person name="Worley K."/>
            <person name="Gibbs R."/>
        </authorList>
    </citation>
    <scope>NUCLEOTIDE SEQUENCE [LARGE SCALE GENOMIC DNA]</scope>
    <source>
        <strain evidence="5 6">ATCC 33313</strain>
    </source>
</reference>
<dbReference type="AlphaFoldDB" id="C5RC93"/>
<dbReference type="STRING" id="585506.HMPREF0877_1589"/>
<protein>
    <submittedName>
        <fullName evidence="5">Acyltransferase</fullName>
        <ecNumber evidence="5">2.3.1.51</ecNumber>
    </submittedName>
</protein>
<keyword evidence="3" id="KW-0472">Membrane</keyword>
<organism evidence="5 6">
    <name type="scientific">Weissella paramesenteroides ATCC 33313</name>
    <dbReference type="NCBI Taxonomy" id="585506"/>
    <lineage>
        <taxon>Bacteria</taxon>
        <taxon>Bacillati</taxon>
        <taxon>Bacillota</taxon>
        <taxon>Bacilli</taxon>
        <taxon>Lactobacillales</taxon>
        <taxon>Lactobacillaceae</taxon>
        <taxon>Weissella</taxon>
    </lineage>
</organism>
<dbReference type="eggNOG" id="COG0204">
    <property type="taxonomic scope" value="Bacteria"/>
</dbReference>
<name>C5RC93_WEIPA</name>
<dbReference type="SMART" id="SM00563">
    <property type="entry name" value="PlsC"/>
    <property type="match status" value="1"/>
</dbReference>
<dbReference type="InterPro" id="IPR002123">
    <property type="entry name" value="Plipid/glycerol_acylTrfase"/>
</dbReference>
<keyword evidence="6" id="KW-1185">Reference proteome</keyword>